<evidence type="ECO:0000313" key="2">
    <source>
        <dbReference type="Proteomes" id="UP000515703"/>
    </source>
</evidence>
<accession>A0A7M3SBC2</accession>
<dbReference type="RefSeq" id="WP_185257410.1">
    <property type="nucleotide sequence ID" value="NZ_AP023368.1"/>
</dbReference>
<dbReference type="Proteomes" id="UP000515703">
    <property type="component" value="Chromosome"/>
</dbReference>
<keyword evidence="2" id="KW-1185">Reference proteome</keyword>
<proteinExistence type="predicted"/>
<organism evidence="1 2">
    <name type="scientific">Anaerocolumna chitinilytica</name>
    <dbReference type="NCBI Taxonomy" id="1727145"/>
    <lineage>
        <taxon>Bacteria</taxon>
        <taxon>Bacillati</taxon>
        <taxon>Bacillota</taxon>
        <taxon>Clostridia</taxon>
        <taxon>Lachnospirales</taxon>
        <taxon>Lachnospiraceae</taxon>
        <taxon>Anaerocolumna</taxon>
    </lineage>
</organism>
<dbReference type="KEGG" id="acht:bsdcttw_49300"/>
<evidence type="ECO:0000313" key="1">
    <source>
        <dbReference type="EMBL" id="BCK01890.1"/>
    </source>
</evidence>
<reference evidence="1 2" key="1">
    <citation type="submission" date="2020-08" db="EMBL/GenBank/DDBJ databases">
        <title>Draft genome sequencing of an Anaerocolumna strain isolated from anoxic soil subjected to BSD treatment.</title>
        <authorList>
            <person name="Uek A."/>
            <person name="Tonouchi A."/>
        </authorList>
    </citation>
    <scope>NUCLEOTIDE SEQUENCE [LARGE SCALE GENOMIC DNA]</scope>
    <source>
        <strain evidence="1 2">CTTW</strain>
    </source>
</reference>
<sequence length="50" mass="5614">MKNTLKSQLAKSFSGNMELNKRALQMKNSFDEINGILGKGLKKKSNKKQS</sequence>
<gene>
    <name evidence="1" type="ORF">bsdcttw_49300</name>
</gene>
<protein>
    <submittedName>
        <fullName evidence="1">Uncharacterized protein</fullName>
    </submittedName>
</protein>
<name>A0A7M3SBC2_9FIRM</name>
<dbReference type="AlphaFoldDB" id="A0A7M3SBC2"/>
<dbReference type="EMBL" id="AP023368">
    <property type="protein sequence ID" value="BCK01890.1"/>
    <property type="molecule type" value="Genomic_DNA"/>
</dbReference>
<reference evidence="1 2" key="2">
    <citation type="submission" date="2020-08" db="EMBL/GenBank/DDBJ databases">
        <authorList>
            <person name="Ueki A."/>
            <person name="Tonouchi A."/>
        </authorList>
    </citation>
    <scope>NUCLEOTIDE SEQUENCE [LARGE SCALE GENOMIC DNA]</scope>
    <source>
        <strain evidence="1 2">CTTW</strain>
    </source>
</reference>